<evidence type="ECO:0000313" key="2">
    <source>
        <dbReference type="Proteomes" id="UP000015105"/>
    </source>
</evidence>
<reference evidence="1" key="3">
    <citation type="journal article" date="2017" name="Nature">
        <title>Genome sequence of the progenitor of the wheat D genome Aegilops tauschii.</title>
        <authorList>
            <person name="Luo M.C."/>
            <person name="Gu Y.Q."/>
            <person name="Puiu D."/>
            <person name="Wang H."/>
            <person name="Twardziok S.O."/>
            <person name="Deal K.R."/>
            <person name="Huo N."/>
            <person name="Zhu T."/>
            <person name="Wang L."/>
            <person name="Wang Y."/>
            <person name="McGuire P.E."/>
            <person name="Liu S."/>
            <person name="Long H."/>
            <person name="Ramasamy R.K."/>
            <person name="Rodriguez J.C."/>
            <person name="Van S.L."/>
            <person name="Yuan L."/>
            <person name="Wang Z."/>
            <person name="Xia Z."/>
            <person name="Xiao L."/>
            <person name="Anderson O.D."/>
            <person name="Ouyang S."/>
            <person name="Liang Y."/>
            <person name="Zimin A.V."/>
            <person name="Pertea G."/>
            <person name="Qi P."/>
            <person name="Bennetzen J.L."/>
            <person name="Dai X."/>
            <person name="Dawson M.W."/>
            <person name="Muller H.G."/>
            <person name="Kugler K."/>
            <person name="Rivarola-Duarte L."/>
            <person name="Spannagl M."/>
            <person name="Mayer K.F.X."/>
            <person name="Lu F.H."/>
            <person name="Bevan M.W."/>
            <person name="Leroy P."/>
            <person name="Li P."/>
            <person name="You F.M."/>
            <person name="Sun Q."/>
            <person name="Liu Z."/>
            <person name="Lyons E."/>
            <person name="Wicker T."/>
            <person name="Salzberg S.L."/>
            <person name="Devos K.M."/>
            <person name="Dvorak J."/>
        </authorList>
    </citation>
    <scope>NUCLEOTIDE SEQUENCE [LARGE SCALE GENOMIC DNA]</scope>
    <source>
        <strain evidence="1">cv. AL8/78</strain>
    </source>
</reference>
<reference evidence="2" key="1">
    <citation type="journal article" date="2014" name="Science">
        <title>Ancient hybridizations among the ancestral genomes of bread wheat.</title>
        <authorList>
            <consortium name="International Wheat Genome Sequencing Consortium,"/>
            <person name="Marcussen T."/>
            <person name="Sandve S.R."/>
            <person name="Heier L."/>
            <person name="Spannagl M."/>
            <person name="Pfeifer M."/>
            <person name="Jakobsen K.S."/>
            <person name="Wulff B.B."/>
            <person name="Steuernagel B."/>
            <person name="Mayer K.F."/>
            <person name="Olsen O.A."/>
        </authorList>
    </citation>
    <scope>NUCLEOTIDE SEQUENCE [LARGE SCALE GENOMIC DNA]</scope>
    <source>
        <strain evidence="2">cv. AL8/78</strain>
    </source>
</reference>
<dbReference type="Proteomes" id="UP000015105">
    <property type="component" value="Chromosome 3D"/>
</dbReference>
<sequence length="93" mass="10045">MAKCLLGDPLLRSPMTKSVEELVRACVILVAASLLVLDGNGSSGNLFKQSVCTSFLEECSFFSARLHLLPQKVAPFKLSATINCLMSIGHRYG</sequence>
<dbReference type="EnsemblPlants" id="AET3Gv20429800.2">
    <property type="protein sequence ID" value="AET3Gv20429800.2"/>
    <property type="gene ID" value="AET3Gv20429800"/>
</dbReference>
<evidence type="ECO:0000313" key="1">
    <source>
        <dbReference type="EnsemblPlants" id="AET3Gv20429800.2"/>
    </source>
</evidence>
<reference evidence="2" key="2">
    <citation type="journal article" date="2017" name="Nat. Plants">
        <title>The Aegilops tauschii genome reveals multiple impacts of transposons.</title>
        <authorList>
            <person name="Zhao G."/>
            <person name="Zou C."/>
            <person name="Li K."/>
            <person name="Wang K."/>
            <person name="Li T."/>
            <person name="Gao L."/>
            <person name="Zhang X."/>
            <person name="Wang H."/>
            <person name="Yang Z."/>
            <person name="Liu X."/>
            <person name="Jiang W."/>
            <person name="Mao L."/>
            <person name="Kong X."/>
            <person name="Jiao Y."/>
            <person name="Jia J."/>
        </authorList>
    </citation>
    <scope>NUCLEOTIDE SEQUENCE [LARGE SCALE GENOMIC DNA]</scope>
    <source>
        <strain evidence="2">cv. AL8/78</strain>
    </source>
</reference>
<keyword evidence="2" id="KW-1185">Reference proteome</keyword>
<accession>A0A453ERE8</accession>
<reference evidence="1" key="5">
    <citation type="journal article" date="2021" name="G3 (Bethesda)">
        <title>Aegilops tauschii genome assembly Aet v5.0 features greater sequence contiguity and improved annotation.</title>
        <authorList>
            <person name="Wang L."/>
            <person name="Zhu T."/>
            <person name="Rodriguez J.C."/>
            <person name="Deal K.R."/>
            <person name="Dubcovsky J."/>
            <person name="McGuire P.E."/>
            <person name="Lux T."/>
            <person name="Spannagl M."/>
            <person name="Mayer K.F.X."/>
            <person name="Baldrich P."/>
            <person name="Meyers B.C."/>
            <person name="Huo N."/>
            <person name="Gu Y.Q."/>
            <person name="Zhou H."/>
            <person name="Devos K.M."/>
            <person name="Bennetzen J.L."/>
            <person name="Unver T."/>
            <person name="Budak H."/>
            <person name="Gulick P.J."/>
            <person name="Galiba G."/>
            <person name="Kalapos B."/>
            <person name="Nelson D.R."/>
            <person name="Li P."/>
            <person name="You F.M."/>
            <person name="Luo M.C."/>
            <person name="Dvorak J."/>
        </authorList>
    </citation>
    <scope>NUCLEOTIDE SEQUENCE [LARGE SCALE GENOMIC DNA]</scope>
    <source>
        <strain evidence="1">cv. AL8/78</strain>
    </source>
</reference>
<name>A0A453ERE8_AEGTS</name>
<organism evidence="1 2">
    <name type="scientific">Aegilops tauschii subsp. strangulata</name>
    <name type="common">Goatgrass</name>
    <dbReference type="NCBI Taxonomy" id="200361"/>
    <lineage>
        <taxon>Eukaryota</taxon>
        <taxon>Viridiplantae</taxon>
        <taxon>Streptophyta</taxon>
        <taxon>Embryophyta</taxon>
        <taxon>Tracheophyta</taxon>
        <taxon>Spermatophyta</taxon>
        <taxon>Magnoliopsida</taxon>
        <taxon>Liliopsida</taxon>
        <taxon>Poales</taxon>
        <taxon>Poaceae</taxon>
        <taxon>BOP clade</taxon>
        <taxon>Pooideae</taxon>
        <taxon>Triticodae</taxon>
        <taxon>Triticeae</taxon>
        <taxon>Triticinae</taxon>
        <taxon>Aegilops</taxon>
    </lineage>
</organism>
<proteinExistence type="predicted"/>
<reference evidence="1" key="4">
    <citation type="submission" date="2019-03" db="UniProtKB">
        <authorList>
            <consortium name="EnsemblPlants"/>
        </authorList>
    </citation>
    <scope>IDENTIFICATION</scope>
</reference>
<dbReference type="AlphaFoldDB" id="A0A453ERE8"/>
<protein>
    <submittedName>
        <fullName evidence="1">Uncharacterized protein</fullName>
    </submittedName>
</protein>
<dbReference type="Gramene" id="AET3Gv20429800.2">
    <property type="protein sequence ID" value="AET3Gv20429800.2"/>
    <property type="gene ID" value="AET3Gv20429800"/>
</dbReference>